<evidence type="ECO:0000313" key="3">
    <source>
        <dbReference type="Proteomes" id="UP001367508"/>
    </source>
</evidence>
<proteinExistence type="predicted"/>
<gene>
    <name evidence="2" type="ORF">VNO77_27933</name>
</gene>
<dbReference type="AlphaFoldDB" id="A0AAN9KXU2"/>
<organism evidence="2 3">
    <name type="scientific">Canavalia gladiata</name>
    <name type="common">Sword bean</name>
    <name type="synonym">Dolichos gladiatus</name>
    <dbReference type="NCBI Taxonomy" id="3824"/>
    <lineage>
        <taxon>Eukaryota</taxon>
        <taxon>Viridiplantae</taxon>
        <taxon>Streptophyta</taxon>
        <taxon>Embryophyta</taxon>
        <taxon>Tracheophyta</taxon>
        <taxon>Spermatophyta</taxon>
        <taxon>Magnoliopsida</taxon>
        <taxon>eudicotyledons</taxon>
        <taxon>Gunneridae</taxon>
        <taxon>Pentapetalae</taxon>
        <taxon>rosids</taxon>
        <taxon>fabids</taxon>
        <taxon>Fabales</taxon>
        <taxon>Fabaceae</taxon>
        <taxon>Papilionoideae</taxon>
        <taxon>50 kb inversion clade</taxon>
        <taxon>NPAAA clade</taxon>
        <taxon>indigoferoid/millettioid clade</taxon>
        <taxon>Phaseoleae</taxon>
        <taxon>Canavalia</taxon>
    </lineage>
</organism>
<reference evidence="2 3" key="1">
    <citation type="submission" date="2024-01" db="EMBL/GenBank/DDBJ databases">
        <title>The genomes of 5 underutilized Papilionoideae crops provide insights into root nodulation and disease resistanc.</title>
        <authorList>
            <person name="Jiang F."/>
        </authorList>
    </citation>
    <scope>NUCLEOTIDE SEQUENCE [LARGE SCALE GENOMIC DNA]</scope>
    <source>
        <strain evidence="2">LVBAO_FW01</strain>
        <tissue evidence="2">Leaves</tissue>
    </source>
</reference>
<evidence type="ECO:0000313" key="2">
    <source>
        <dbReference type="EMBL" id="KAK7324397.1"/>
    </source>
</evidence>
<dbReference type="EMBL" id="JAYMYQ010000006">
    <property type="protein sequence ID" value="KAK7324397.1"/>
    <property type="molecule type" value="Genomic_DNA"/>
</dbReference>
<protein>
    <submittedName>
        <fullName evidence="2">Uncharacterized protein</fullName>
    </submittedName>
</protein>
<sequence>MFLQFYKCVDLKNLCSIIYIFISVSNLFFNMLMSCTSSLYVLSLFLHGICGVCPCGDNVPLQSTPTAMVIELVLRYSGISSSGDTITVHPEQKKKRLRRLNAQPIDFPT</sequence>
<keyword evidence="1" id="KW-0472">Membrane</keyword>
<dbReference type="Proteomes" id="UP001367508">
    <property type="component" value="Unassembled WGS sequence"/>
</dbReference>
<keyword evidence="1" id="KW-0812">Transmembrane</keyword>
<feature type="transmembrane region" description="Helical" evidence="1">
    <location>
        <begin position="12"/>
        <end position="33"/>
    </location>
</feature>
<keyword evidence="1" id="KW-1133">Transmembrane helix</keyword>
<keyword evidence="3" id="KW-1185">Reference proteome</keyword>
<comment type="caution">
    <text evidence="2">The sequence shown here is derived from an EMBL/GenBank/DDBJ whole genome shotgun (WGS) entry which is preliminary data.</text>
</comment>
<name>A0AAN9KXU2_CANGL</name>
<accession>A0AAN9KXU2</accession>
<dbReference type="PROSITE" id="PS51257">
    <property type="entry name" value="PROKAR_LIPOPROTEIN"/>
    <property type="match status" value="1"/>
</dbReference>
<evidence type="ECO:0000256" key="1">
    <source>
        <dbReference type="SAM" id="Phobius"/>
    </source>
</evidence>